<dbReference type="Gene3D" id="1.20.990.10">
    <property type="entry name" value="NADPH-cytochrome p450 Reductase, Chain A, domain 3"/>
    <property type="match status" value="1"/>
</dbReference>
<dbReference type="Gene3D" id="3.40.50.80">
    <property type="entry name" value="Nucleotide-binding domain of ferredoxin-NADP reductase (FNR) module"/>
    <property type="match status" value="1"/>
</dbReference>
<dbReference type="Pfam" id="PF00667">
    <property type="entry name" value="FAD_binding_1"/>
    <property type="match status" value="1"/>
</dbReference>
<keyword evidence="4" id="KW-0288">FMN</keyword>
<keyword evidence="6" id="KW-0521">NADP</keyword>
<dbReference type="InterPro" id="IPR003097">
    <property type="entry name" value="CysJ-like_FAD-binding"/>
</dbReference>
<evidence type="ECO:0000256" key="5">
    <source>
        <dbReference type="ARBA" id="ARBA00022827"/>
    </source>
</evidence>
<name>A0AAW2HH42_9NEOP</name>
<dbReference type="GO" id="GO:0010181">
    <property type="term" value="F:FMN binding"/>
    <property type="evidence" value="ECO:0007669"/>
    <property type="project" value="TreeGrafter"/>
</dbReference>
<dbReference type="InterPro" id="IPR023173">
    <property type="entry name" value="NADPH_Cyt_P450_Rdtase_alpha"/>
</dbReference>
<feature type="domain" description="FAD-binding FR-type" evidence="10">
    <location>
        <begin position="50"/>
        <end position="293"/>
    </location>
</feature>
<comment type="caution">
    <text evidence="11">The sequence shown here is derived from an EMBL/GenBank/DDBJ whole genome shotgun (WGS) entry which is preliminary data.</text>
</comment>
<dbReference type="GO" id="GO:0050667">
    <property type="term" value="P:homocysteine metabolic process"/>
    <property type="evidence" value="ECO:0007669"/>
    <property type="project" value="TreeGrafter"/>
</dbReference>
<dbReference type="Pfam" id="PF00175">
    <property type="entry name" value="NAD_binding_1"/>
    <property type="match status" value="1"/>
</dbReference>
<dbReference type="PROSITE" id="PS51384">
    <property type="entry name" value="FAD_FR"/>
    <property type="match status" value="1"/>
</dbReference>
<evidence type="ECO:0000256" key="2">
    <source>
        <dbReference type="ARBA" id="ARBA00001974"/>
    </source>
</evidence>
<dbReference type="GO" id="GO:0030586">
    <property type="term" value="F:[methionine synthase] reductase (NADPH) activity"/>
    <property type="evidence" value="ECO:0007669"/>
    <property type="project" value="UniProtKB-EC"/>
</dbReference>
<dbReference type="PRINTS" id="PR00371">
    <property type="entry name" value="FPNCR"/>
</dbReference>
<dbReference type="EMBL" id="JARGDH010000004">
    <property type="protein sequence ID" value="KAL0269150.1"/>
    <property type="molecule type" value="Genomic_DNA"/>
</dbReference>
<evidence type="ECO:0000313" key="11">
    <source>
        <dbReference type="EMBL" id="KAL0269150.1"/>
    </source>
</evidence>
<evidence type="ECO:0000256" key="9">
    <source>
        <dbReference type="ARBA" id="ARBA00040659"/>
    </source>
</evidence>
<evidence type="ECO:0000259" key="10">
    <source>
        <dbReference type="PROSITE" id="PS51384"/>
    </source>
</evidence>
<evidence type="ECO:0000256" key="7">
    <source>
        <dbReference type="ARBA" id="ARBA00023002"/>
    </source>
</evidence>
<dbReference type="Gene3D" id="2.40.30.10">
    <property type="entry name" value="Translation factors"/>
    <property type="match status" value="1"/>
</dbReference>
<dbReference type="SUPFAM" id="SSF52343">
    <property type="entry name" value="Ferredoxin reductase-like, C-terminal NADP-linked domain"/>
    <property type="match status" value="1"/>
</dbReference>
<dbReference type="InterPro" id="IPR017938">
    <property type="entry name" value="Riboflavin_synthase-like_b-brl"/>
</dbReference>
<accession>A0AAW2HH42</accession>
<evidence type="ECO:0000256" key="6">
    <source>
        <dbReference type="ARBA" id="ARBA00022857"/>
    </source>
</evidence>
<reference evidence="11" key="1">
    <citation type="journal article" date="2024" name="Gigascience">
        <title>Chromosome-level genome of the poultry shaft louse Menopon gallinae provides insight into the host-switching and adaptive evolution of parasitic lice.</title>
        <authorList>
            <person name="Xu Y."/>
            <person name="Ma L."/>
            <person name="Liu S."/>
            <person name="Liang Y."/>
            <person name="Liu Q."/>
            <person name="He Z."/>
            <person name="Tian L."/>
            <person name="Duan Y."/>
            <person name="Cai W."/>
            <person name="Li H."/>
            <person name="Song F."/>
        </authorList>
    </citation>
    <scope>NUCLEOTIDE SEQUENCE</scope>
    <source>
        <strain evidence="11">Cailab_2023a</strain>
    </source>
</reference>
<keyword evidence="3" id="KW-0285">Flavoprotein</keyword>
<dbReference type="InterPro" id="IPR001433">
    <property type="entry name" value="OxRdtase_FAD/NAD-bd"/>
</dbReference>
<comment type="cofactor">
    <cofactor evidence="2">
        <name>FAD</name>
        <dbReference type="ChEBI" id="CHEBI:57692"/>
    </cofactor>
</comment>
<dbReference type="GO" id="GO:0005829">
    <property type="term" value="C:cytosol"/>
    <property type="evidence" value="ECO:0007669"/>
    <property type="project" value="TreeGrafter"/>
</dbReference>
<dbReference type="EC" id="1.16.1.8" evidence="8"/>
<evidence type="ECO:0000256" key="4">
    <source>
        <dbReference type="ARBA" id="ARBA00022643"/>
    </source>
</evidence>
<keyword evidence="5" id="KW-0274">FAD</keyword>
<comment type="cofactor">
    <cofactor evidence="1">
        <name>FMN</name>
        <dbReference type="ChEBI" id="CHEBI:58210"/>
    </cofactor>
</comment>
<protein>
    <recommendedName>
        <fullName evidence="9">Methionine synthase reductase</fullName>
        <ecNumber evidence="8">1.16.1.8</ecNumber>
    </recommendedName>
</protein>
<proteinExistence type="predicted"/>
<dbReference type="InterPro" id="IPR017927">
    <property type="entry name" value="FAD-bd_FR_type"/>
</dbReference>
<sequence>MNLITANKTEQLTYNLPDLPEEFLELTLTESKENPIFDDVCQALPLSDSELFKESRILTAKKLTYGDDVKDVYCIELPSYARHYEPGDTIGILPFNTDDDLTLLFRQLNIRHLVNQSCLITLKNSDIKIKSKPTYLNKCTTLYEIFKYHVDIRSLPKKSLIRVLVEYTIDESERTLLKEICSKEGFKKYDEEILENNKTFLDLLTNIHTCCPPVIRLLENLPALLPRPYSISSSCLSTPDRIKIVFTVAYSMTNGEKREGLCTGMLKSAVENKEYSNLPVRMFYRKPSAFRLPLNQKHPLILVGPGSGIAPFIGFLEHRKMQNSFGTIWLFYGCRYKFRDYLFKSELEDYLNCGVLTKLVVSFSRESEQDAKYVQDNINKYGKEICDMICNNNAIIYVCGDAKGLRKDVMNAFIGIIQRENGLSFKEANNFLRNLQKENRYLQDVWL</sequence>
<evidence type="ECO:0000256" key="3">
    <source>
        <dbReference type="ARBA" id="ARBA00022630"/>
    </source>
</evidence>
<dbReference type="GO" id="GO:0009086">
    <property type="term" value="P:methionine biosynthetic process"/>
    <property type="evidence" value="ECO:0007669"/>
    <property type="project" value="TreeGrafter"/>
</dbReference>
<dbReference type="FunFam" id="1.20.990.10:FF:000007">
    <property type="entry name" value="Methionine synthase reductase"/>
    <property type="match status" value="1"/>
</dbReference>
<dbReference type="GO" id="GO:0050660">
    <property type="term" value="F:flavin adenine dinucleotide binding"/>
    <property type="evidence" value="ECO:0007669"/>
    <property type="project" value="TreeGrafter"/>
</dbReference>
<evidence type="ECO:0000256" key="1">
    <source>
        <dbReference type="ARBA" id="ARBA00001917"/>
    </source>
</evidence>
<dbReference type="InterPro" id="IPR039261">
    <property type="entry name" value="FNR_nucleotide-bd"/>
</dbReference>
<dbReference type="PANTHER" id="PTHR19384">
    <property type="entry name" value="NITRIC OXIDE SYNTHASE-RELATED"/>
    <property type="match status" value="1"/>
</dbReference>
<dbReference type="AlphaFoldDB" id="A0AAW2HH42"/>
<dbReference type="PANTHER" id="PTHR19384:SF84">
    <property type="entry name" value="METHIONINE SYNTHASE REDUCTASE"/>
    <property type="match status" value="1"/>
</dbReference>
<dbReference type="FunFam" id="3.40.50.80:FF:000001">
    <property type="entry name" value="NADPH--cytochrome P450 reductase 1"/>
    <property type="match status" value="1"/>
</dbReference>
<gene>
    <name evidence="11" type="ORF">PYX00_006972</name>
</gene>
<dbReference type="SUPFAM" id="SSF63380">
    <property type="entry name" value="Riboflavin synthase domain-like"/>
    <property type="match status" value="1"/>
</dbReference>
<evidence type="ECO:0000256" key="8">
    <source>
        <dbReference type="ARBA" id="ARBA00039088"/>
    </source>
</evidence>
<dbReference type="InterPro" id="IPR001709">
    <property type="entry name" value="Flavoprot_Pyr_Nucl_cyt_Rdtase"/>
</dbReference>
<keyword evidence="7" id="KW-0560">Oxidoreductase</keyword>
<organism evidence="11">
    <name type="scientific">Menopon gallinae</name>
    <name type="common">poultry shaft louse</name>
    <dbReference type="NCBI Taxonomy" id="328185"/>
    <lineage>
        <taxon>Eukaryota</taxon>
        <taxon>Metazoa</taxon>
        <taxon>Ecdysozoa</taxon>
        <taxon>Arthropoda</taxon>
        <taxon>Hexapoda</taxon>
        <taxon>Insecta</taxon>
        <taxon>Pterygota</taxon>
        <taxon>Neoptera</taxon>
        <taxon>Paraneoptera</taxon>
        <taxon>Psocodea</taxon>
        <taxon>Troctomorpha</taxon>
        <taxon>Phthiraptera</taxon>
        <taxon>Amblycera</taxon>
        <taxon>Menoponidae</taxon>
        <taxon>Menopon</taxon>
    </lineage>
</organism>